<feature type="transmembrane region" description="Helical" evidence="9">
    <location>
        <begin position="167"/>
        <end position="190"/>
    </location>
</feature>
<feature type="domain" description="ABC transmembrane type-1" evidence="10">
    <location>
        <begin position="62"/>
        <end position="279"/>
    </location>
</feature>
<dbReference type="GO" id="GO:0005524">
    <property type="term" value="F:ATP binding"/>
    <property type="evidence" value="ECO:0007669"/>
    <property type="project" value="UniProtKB-KW"/>
</dbReference>
<dbReference type="GO" id="GO:0140359">
    <property type="term" value="F:ABC-type transporter activity"/>
    <property type="evidence" value="ECO:0007669"/>
    <property type="project" value="InterPro"/>
</dbReference>
<dbReference type="AlphaFoldDB" id="A0A0C9TGL9"/>
<keyword evidence="8 9" id="KW-0472">Membrane</keyword>
<dbReference type="Pfam" id="PF00664">
    <property type="entry name" value="ABC_membrane"/>
    <property type="match status" value="1"/>
</dbReference>
<dbReference type="InterPro" id="IPR027417">
    <property type="entry name" value="P-loop_NTPase"/>
</dbReference>
<dbReference type="InterPro" id="IPR036640">
    <property type="entry name" value="ABC1_TM_sf"/>
</dbReference>
<organism evidence="11 12">
    <name type="scientific">Paxillus involutus ATCC 200175</name>
    <dbReference type="NCBI Taxonomy" id="664439"/>
    <lineage>
        <taxon>Eukaryota</taxon>
        <taxon>Fungi</taxon>
        <taxon>Dikarya</taxon>
        <taxon>Basidiomycota</taxon>
        <taxon>Agaricomycotina</taxon>
        <taxon>Agaricomycetes</taxon>
        <taxon>Agaricomycetidae</taxon>
        <taxon>Boletales</taxon>
        <taxon>Paxilineae</taxon>
        <taxon>Paxillaceae</taxon>
        <taxon>Paxillus</taxon>
    </lineage>
</organism>
<dbReference type="Gene3D" id="1.20.1560.10">
    <property type="entry name" value="ABC transporter type 1, transmembrane domain"/>
    <property type="match status" value="1"/>
</dbReference>
<sequence>MTPARSRETPVYGQRFSLLMGALIWVLRVSGLCRTPWHLYSLNFCAGFWPTFPNTRAKGAELVEGMSPLQGYTIAIAMFVASMAQTTALHQCLQVCSETGRRIRAGLVTATYKKSLVLSSDEHGRRASSDTVDASRIQDLCMYGVITISGPFQITLAFVTLYDLLGWSAFVGVAIMIFSIPLNTFIARILRKMQEKQMKNRDRRTRLIGELLANIKSIKVYAWEYAFIRRVLHVRNDLELKMLRKIGIVTALNTTLWSGIPHVIFPAISLFMLLRFPLSMKRSLSINDEVLSIKDGEFQWTKNGIPPALEDINLTVQLLGILGRVRAGKGRWHFIYSGRWLQSSLLSAIIGNMKKTEGEAVLSGSVAHAAQNPRYLRLRLICLES</sequence>
<dbReference type="SUPFAM" id="SSF90123">
    <property type="entry name" value="ABC transporter transmembrane region"/>
    <property type="match status" value="1"/>
</dbReference>
<keyword evidence="5" id="KW-0547">Nucleotide-binding</keyword>
<dbReference type="Proteomes" id="UP000053647">
    <property type="component" value="Unassembled WGS sequence"/>
</dbReference>
<evidence type="ECO:0000256" key="1">
    <source>
        <dbReference type="ARBA" id="ARBA00004127"/>
    </source>
</evidence>
<keyword evidence="3 9" id="KW-0812">Transmembrane</keyword>
<evidence type="ECO:0000256" key="9">
    <source>
        <dbReference type="SAM" id="Phobius"/>
    </source>
</evidence>
<accession>A0A0C9TGL9</accession>
<feature type="transmembrane region" description="Helical" evidence="9">
    <location>
        <begin position="140"/>
        <end position="161"/>
    </location>
</feature>
<dbReference type="PANTHER" id="PTHR24223">
    <property type="entry name" value="ATP-BINDING CASSETTE SUB-FAMILY C"/>
    <property type="match status" value="1"/>
</dbReference>
<evidence type="ECO:0000313" key="11">
    <source>
        <dbReference type="EMBL" id="KIJ07132.1"/>
    </source>
</evidence>
<evidence type="ECO:0000256" key="7">
    <source>
        <dbReference type="ARBA" id="ARBA00022989"/>
    </source>
</evidence>
<comment type="subcellular location">
    <subcellularLocation>
        <location evidence="1">Endomembrane system</location>
        <topology evidence="1">Multi-pass membrane protein</topology>
    </subcellularLocation>
</comment>
<keyword evidence="6" id="KW-0067">ATP-binding</keyword>
<evidence type="ECO:0000256" key="4">
    <source>
        <dbReference type="ARBA" id="ARBA00022737"/>
    </source>
</evidence>
<feature type="transmembrane region" description="Helical" evidence="9">
    <location>
        <begin position="248"/>
        <end position="274"/>
    </location>
</feature>
<proteinExistence type="predicted"/>
<evidence type="ECO:0000259" key="10">
    <source>
        <dbReference type="PROSITE" id="PS50929"/>
    </source>
</evidence>
<keyword evidence="12" id="KW-1185">Reference proteome</keyword>
<evidence type="ECO:0000256" key="8">
    <source>
        <dbReference type="ARBA" id="ARBA00023136"/>
    </source>
</evidence>
<dbReference type="PROSITE" id="PS50929">
    <property type="entry name" value="ABC_TM1F"/>
    <property type="match status" value="1"/>
</dbReference>
<dbReference type="HOGENOM" id="CLU_717855_0_0_1"/>
<protein>
    <submittedName>
        <fullName evidence="11">Unplaced genomic scaffold PAXINscaffold_685, whole genome shotgun sequence</fullName>
    </submittedName>
</protein>
<dbReference type="GO" id="GO:0012505">
    <property type="term" value="C:endomembrane system"/>
    <property type="evidence" value="ECO:0007669"/>
    <property type="project" value="UniProtKB-SubCell"/>
</dbReference>
<evidence type="ECO:0000256" key="2">
    <source>
        <dbReference type="ARBA" id="ARBA00022448"/>
    </source>
</evidence>
<gene>
    <name evidence="11" type="ORF">PAXINDRAFT_182550</name>
</gene>
<keyword evidence="7 9" id="KW-1133">Transmembrane helix</keyword>
<evidence type="ECO:0000256" key="3">
    <source>
        <dbReference type="ARBA" id="ARBA00022692"/>
    </source>
</evidence>
<dbReference type="Gene3D" id="3.40.50.300">
    <property type="entry name" value="P-loop containing nucleotide triphosphate hydrolases"/>
    <property type="match status" value="1"/>
</dbReference>
<dbReference type="InterPro" id="IPR011527">
    <property type="entry name" value="ABC1_TM_dom"/>
</dbReference>
<keyword evidence="2" id="KW-0813">Transport</keyword>
<evidence type="ECO:0000256" key="5">
    <source>
        <dbReference type="ARBA" id="ARBA00022741"/>
    </source>
</evidence>
<dbReference type="GO" id="GO:0016020">
    <property type="term" value="C:membrane"/>
    <property type="evidence" value="ECO:0007669"/>
    <property type="project" value="InterPro"/>
</dbReference>
<keyword evidence="4" id="KW-0677">Repeat</keyword>
<dbReference type="EMBL" id="KN820007">
    <property type="protein sequence ID" value="KIJ07132.1"/>
    <property type="molecule type" value="Genomic_DNA"/>
</dbReference>
<reference evidence="12" key="2">
    <citation type="submission" date="2015-01" db="EMBL/GenBank/DDBJ databases">
        <title>Evolutionary Origins and Diversification of the Mycorrhizal Mutualists.</title>
        <authorList>
            <consortium name="DOE Joint Genome Institute"/>
            <consortium name="Mycorrhizal Genomics Consortium"/>
            <person name="Kohler A."/>
            <person name="Kuo A."/>
            <person name="Nagy L.G."/>
            <person name="Floudas D."/>
            <person name="Copeland A."/>
            <person name="Barry K.W."/>
            <person name="Cichocki N."/>
            <person name="Veneault-Fourrey C."/>
            <person name="LaButti K."/>
            <person name="Lindquist E.A."/>
            <person name="Lipzen A."/>
            <person name="Lundell T."/>
            <person name="Morin E."/>
            <person name="Murat C."/>
            <person name="Riley R."/>
            <person name="Ohm R."/>
            <person name="Sun H."/>
            <person name="Tunlid A."/>
            <person name="Henrissat B."/>
            <person name="Grigoriev I.V."/>
            <person name="Hibbett D.S."/>
            <person name="Martin F."/>
        </authorList>
    </citation>
    <scope>NUCLEOTIDE SEQUENCE [LARGE SCALE GENOMIC DNA]</scope>
    <source>
        <strain evidence="12">ATCC 200175</strain>
    </source>
</reference>
<reference evidence="11 12" key="1">
    <citation type="submission" date="2014-06" db="EMBL/GenBank/DDBJ databases">
        <authorList>
            <consortium name="DOE Joint Genome Institute"/>
            <person name="Kuo A."/>
            <person name="Kohler A."/>
            <person name="Nagy L.G."/>
            <person name="Floudas D."/>
            <person name="Copeland A."/>
            <person name="Barry K.W."/>
            <person name="Cichocki N."/>
            <person name="Veneault-Fourrey C."/>
            <person name="LaButti K."/>
            <person name="Lindquist E.A."/>
            <person name="Lipzen A."/>
            <person name="Lundell T."/>
            <person name="Morin E."/>
            <person name="Murat C."/>
            <person name="Sun H."/>
            <person name="Tunlid A."/>
            <person name="Henrissat B."/>
            <person name="Grigoriev I.V."/>
            <person name="Hibbett D.S."/>
            <person name="Martin F."/>
            <person name="Nordberg H.P."/>
            <person name="Cantor M.N."/>
            <person name="Hua S.X."/>
        </authorList>
    </citation>
    <scope>NUCLEOTIDE SEQUENCE [LARGE SCALE GENOMIC DNA]</scope>
    <source>
        <strain evidence="11 12">ATCC 200175</strain>
    </source>
</reference>
<evidence type="ECO:0000256" key="6">
    <source>
        <dbReference type="ARBA" id="ARBA00022840"/>
    </source>
</evidence>
<dbReference type="OrthoDB" id="6500128at2759"/>
<evidence type="ECO:0000313" key="12">
    <source>
        <dbReference type="Proteomes" id="UP000053647"/>
    </source>
</evidence>
<dbReference type="PANTHER" id="PTHR24223:SF443">
    <property type="entry name" value="MULTIDRUG-RESISTANCE LIKE PROTEIN 1, ISOFORM I"/>
    <property type="match status" value="1"/>
</dbReference>
<name>A0A0C9TGL9_PAXIN</name>
<dbReference type="InterPro" id="IPR050173">
    <property type="entry name" value="ABC_transporter_C-like"/>
</dbReference>